<dbReference type="PANTHER" id="PTHR23088:SF27">
    <property type="entry name" value="DEAMINATED GLUTATHIONE AMIDASE"/>
    <property type="match status" value="1"/>
</dbReference>
<protein>
    <submittedName>
        <fullName evidence="4">Carbon-nitrogen hydrolase family protein</fullName>
    </submittedName>
</protein>
<dbReference type="PANTHER" id="PTHR23088">
    <property type="entry name" value="NITRILASE-RELATED"/>
    <property type="match status" value="1"/>
</dbReference>
<gene>
    <name evidence="4" type="ORF">MU846_09185</name>
</gene>
<keyword evidence="5" id="KW-1185">Reference proteome</keyword>
<dbReference type="EMBL" id="JALKII010000005">
    <property type="protein sequence ID" value="MCK0537883.1"/>
    <property type="molecule type" value="Genomic_DNA"/>
</dbReference>
<dbReference type="PROSITE" id="PS01227">
    <property type="entry name" value="UPF0012"/>
    <property type="match status" value="1"/>
</dbReference>
<dbReference type="InterPro" id="IPR001110">
    <property type="entry name" value="UPF0012_CS"/>
</dbReference>
<dbReference type="Pfam" id="PF00795">
    <property type="entry name" value="CN_hydrolase"/>
    <property type="match status" value="1"/>
</dbReference>
<feature type="domain" description="CN hydrolase" evidence="3">
    <location>
        <begin position="1"/>
        <end position="252"/>
    </location>
</feature>
<evidence type="ECO:0000313" key="5">
    <source>
        <dbReference type="Proteomes" id="UP001165524"/>
    </source>
</evidence>
<keyword evidence="2 4" id="KW-0378">Hydrolase</keyword>
<dbReference type="InterPro" id="IPR045254">
    <property type="entry name" value="Nit1/2_C-N_Hydrolase"/>
</dbReference>
<accession>A0ABT0E7S4</accession>
<evidence type="ECO:0000259" key="3">
    <source>
        <dbReference type="PROSITE" id="PS50263"/>
    </source>
</evidence>
<name>A0ABT0E7S4_9GAMM</name>
<reference evidence="4" key="1">
    <citation type="submission" date="2022-04" db="EMBL/GenBank/DDBJ databases">
        <title>Alcanivorax sp. CY1518 draft genome sequence.</title>
        <authorList>
            <person name="Zhao G."/>
            <person name="An M."/>
        </authorList>
    </citation>
    <scope>NUCLEOTIDE SEQUENCE</scope>
    <source>
        <strain evidence="4">CY1518</strain>
    </source>
</reference>
<sequence>MRIAGIQFCAGREPGPNLARAGAQIAEAAAQGARFIVLPENFACYGGDYRALAEREGGSMQAWLAAQAREQGVWLLGGTLPLVQRADGSAVAAPRVRAASLLYGPDGALQARYDKLHLFDAQVADAQGSYQESARFEAGDRLRVADVGGFGIGLAVCYDLRFPSLARALVDRGAQVLVYPSAFTAVTGAAHWRLLLCARAVETGCYVLGVNQCGQHSERRASFGHSLLADPWGRVVAELDDAPGILLAELRQDEIDETRRRLPVHTHQRLLTGLPDDIRDD</sequence>
<dbReference type="SUPFAM" id="SSF56317">
    <property type="entry name" value="Carbon-nitrogen hydrolase"/>
    <property type="match status" value="1"/>
</dbReference>
<dbReference type="InterPro" id="IPR036526">
    <property type="entry name" value="C-N_Hydrolase_sf"/>
</dbReference>
<proteinExistence type="inferred from homology"/>
<evidence type="ECO:0000313" key="4">
    <source>
        <dbReference type="EMBL" id="MCK0537883.1"/>
    </source>
</evidence>
<dbReference type="InterPro" id="IPR003010">
    <property type="entry name" value="C-N_Hydrolase"/>
</dbReference>
<dbReference type="Proteomes" id="UP001165524">
    <property type="component" value="Unassembled WGS sequence"/>
</dbReference>
<dbReference type="PROSITE" id="PS50263">
    <property type="entry name" value="CN_HYDROLASE"/>
    <property type="match status" value="1"/>
</dbReference>
<evidence type="ECO:0000256" key="2">
    <source>
        <dbReference type="ARBA" id="ARBA00022801"/>
    </source>
</evidence>
<dbReference type="CDD" id="cd07572">
    <property type="entry name" value="nit"/>
    <property type="match status" value="1"/>
</dbReference>
<dbReference type="GO" id="GO:0016787">
    <property type="term" value="F:hydrolase activity"/>
    <property type="evidence" value="ECO:0007669"/>
    <property type="project" value="UniProtKB-KW"/>
</dbReference>
<dbReference type="Gene3D" id="3.60.110.10">
    <property type="entry name" value="Carbon-nitrogen hydrolase"/>
    <property type="match status" value="1"/>
</dbReference>
<dbReference type="RefSeq" id="WP_246951928.1">
    <property type="nucleotide sequence ID" value="NZ_JALKII010000005.1"/>
</dbReference>
<evidence type="ECO:0000256" key="1">
    <source>
        <dbReference type="ARBA" id="ARBA00010613"/>
    </source>
</evidence>
<comment type="caution">
    <text evidence="4">The sequence shown here is derived from an EMBL/GenBank/DDBJ whole genome shotgun (WGS) entry which is preliminary data.</text>
</comment>
<organism evidence="4 5">
    <name type="scientific">Alcanivorax quisquiliarum</name>
    <dbReference type="NCBI Taxonomy" id="2933565"/>
    <lineage>
        <taxon>Bacteria</taxon>
        <taxon>Pseudomonadati</taxon>
        <taxon>Pseudomonadota</taxon>
        <taxon>Gammaproteobacteria</taxon>
        <taxon>Oceanospirillales</taxon>
        <taxon>Alcanivoracaceae</taxon>
        <taxon>Alcanivorax</taxon>
    </lineage>
</organism>
<comment type="similarity">
    <text evidence="1">Belongs to the carbon-nitrogen hydrolase superfamily. NIT1/NIT2 family.</text>
</comment>